<evidence type="ECO:0000256" key="5">
    <source>
        <dbReference type="ARBA" id="ARBA00022692"/>
    </source>
</evidence>
<evidence type="ECO:0000256" key="9">
    <source>
        <dbReference type="ARBA" id="ARBA00023136"/>
    </source>
</evidence>
<keyword evidence="8 10" id="KW-0072">Autophagy</keyword>
<comment type="similarity">
    <text evidence="2 10">Belongs to the ATG22 family.</text>
</comment>
<feature type="transmembrane region" description="Helical" evidence="10">
    <location>
        <begin position="406"/>
        <end position="428"/>
    </location>
</feature>
<feature type="transmembrane region" description="Helical" evidence="10">
    <location>
        <begin position="341"/>
        <end position="361"/>
    </location>
</feature>
<feature type="transmembrane region" description="Helical" evidence="10">
    <location>
        <begin position="268"/>
        <end position="288"/>
    </location>
</feature>
<feature type="transmembrane region" description="Helical" evidence="10">
    <location>
        <begin position="448"/>
        <end position="467"/>
    </location>
</feature>
<dbReference type="Pfam" id="PF11700">
    <property type="entry name" value="ATG22"/>
    <property type="match status" value="1"/>
</dbReference>
<feature type="transmembrane region" description="Helical" evidence="10">
    <location>
        <begin position="373"/>
        <end position="394"/>
    </location>
</feature>
<evidence type="ECO:0000256" key="1">
    <source>
        <dbReference type="ARBA" id="ARBA00004128"/>
    </source>
</evidence>
<keyword evidence="4 10" id="KW-0926">Vacuole</keyword>
<comment type="subcellular location">
    <subcellularLocation>
        <location evidence="1 10">Vacuole membrane</location>
        <topology evidence="1 10">Multi-pass membrane protein</topology>
    </subcellularLocation>
</comment>
<dbReference type="CDD" id="cd17483">
    <property type="entry name" value="MFS_Atg22_like"/>
    <property type="match status" value="1"/>
</dbReference>
<feature type="transmembrane region" description="Helical" evidence="10">
    <location>
        <begin position="479"/>
        <end position="502"/>
    </location>
</feature>
<evidence type="ECO:0000259" key="11">
    <source>
        <dbReference type="PROSITE" id="PS50850"/>
    </source>
</evidence>
<dbReference type="SUPFAM" id="SSF103473">
    <property type="entry name" value="MFS general substrate transporter"/>
    <property type="match status" value="2"/>
</dbReference>
<dbReference type="GO" id="GO:0006914">
    <property type="term" value="P:autophagy"/>
    <property type="evidence" value="ECO:0007669"/>
    <property type="project" value="UniProtKB-KW"/>
</dbReference>
<dbReference type="Gene3D" id="1.20.1250.20">
    <property type="entry name" value="MFS general substrate transporter like domains"/>
    <property type="match status" value="2"/>
</dbReference>
<evidence type="ECO:0000256" key="8">
    <source>
        <dbReference type="ARBA" id="ARBA00023006"/>
    </source>
</evidence>
<dbReference type="Proteomes" id="UP001219525">
    <property type="component" value="Unassembled WGS sequence"/>
</dbReference>
<feature type="transmembrane region" description="Helical" evidence="10">
    <location>
        <begin position="142"/>
        <end position="163"/>
    </location>
</feature>
<keyword evidence="9 10" id="KW-0472">Membrane</keyword>
<keyword evidence="5 10" id="KW-0812">Transmembrane</keyword>
<feature type="domain" description="Major facilitator superfamily (MFS) profile" evidence="11">
    <location>
        <begin position="336"/>
        <end position="545"/>
    </location>
</feature>
<accession>A0AAD6YAT8</accession>
<feature type="transmembrane region" description="Helical" evidence="10">
    <location>
        <begin position="86"/>
        <end position="105"/>
    </location>
</feature>
<dbReference type="EMBL" id="JARJCW010000053">
    <property type="protein sequence ID" value="KAJ7202864.1"/>
    <property type="molecule type" value="Genomic_DNA"/>
</dbReference>
<evidence type="ECO:0000256" key="2">
    <source>
        <dbReference type="ARBA" id="ARBA00006978"/>
    </source>
</evidence>
<keyword evidence="3 10" id="KW-0813">Transport</keyword>
<feature type="transmembrane region" description="Helical" evidence="10">
    <location>
        <begin position="236"/>
        <end position="256"/>
    </location>
</feature>
<keyword evidence="13" id="KW-1185">Reference proteome</keyword>
<organism evidence="12 13">
    <name type="scientific">Mycena pura</name>
    <dbReference type="NCBI Taxonomy" id="153505"/>
    <lineage>
        <taxon>Eukaryota</taxon>
        <taxon>Fungi</taxon>
        <taxon>Dikarya</taxon>
        <taxon>Basidiomycota</taxon>
        <taxon>Agaricomycotina</taxon>
        <taxon>Agaricomycetes</taxon>
        <taxon>Agaricomycetidae</taxon>
        <taxon>Agaricales</taxon>
        <taxon>Marasmiineae</taxon>
        <taxon>Mycenaceae</taxon>
        <taxon>Mycena</taxon>
    </lineage>
</organism>
<dbReference type="InterPro" id="IPR020846">
    <property type="entry name" value="MFS_dom"/>
</dbReference>
<dbReference type="GO" id="GO:0022857">
    <property type="term" value="F:transmembrane transporter activity"/>
    <property type="evidence" value="ECO:0007669"/>
    <property type="project" value="InterPro"/>
</dbReference>
<dbReference type="PROSITE" id="PS50850">
    <property type="entry name" value="MFS"/>
    <property type="match status" value="1"/>
</dbReference>
<keyword evidence="7 10" id="KW-1133">Transmembrane helix</keyword>
<dbReference type="InterPro" id="IPR036259">
    <property type="entry name" value="MFS_trans_sf"/>
</dbReference>
<dbReference type="InterPro" id="IPR050495">
    <property type="entry name" value="ATG22/LtaA_families"/>
</dbReference>
<reference evidence="12" key="1">
    <citation type="submission" date="2023-03" db="EMBL/GenBank/DDBJ databases">
        <title>Massive genome expansion in bonnet fungi (Mycena s.s.) driven by repeated elements and novel gene families across ecological guilds.</title>
        <authorList>
            <consortium name="Lawrence Berkeley National Laboratory"/>
            <person name="Harder C.B."/>
            <person name="Miyauchi S."/>
            <person name="Viragh M."/>
            <person name="Kuo A."/>
            <person name="Thoen E."/>
            <person name="Andreopoulos B."/>
            <person name="Lu D."/>
            <person name="Skrede I."/>
            <person name="Drula E."/>
            <person name="Henrissat B."/>
            <person name="Morin E."/>
            <person name="Kohler A."/>
            <person name="Barry K."/>
            <person name="LaButti K."/>
            <person name="Morin E."/>
            <person name="Salamov A."/>
            <person name="Lipzen A."/>
            <person name="Mereny Z."/>
            <person name="Hegedus B."/>
            <person name="Baldrian P."/>
            <person name="Stursova M."/>
            <person name="Weitz H."/>
            <person name="Taylor A."/>
            <person name="Grigoriev I.V."/>
            <person name="Nagy L.G."/>
            <person name="Martin F."/>
            <person name="Kauserud H."/>
        </authorList>
    </citation>
    <scope>NUCLEOTIDE SEQUENCE</scope>
    <source>
        <strain evidence="12">9144</strain>
    </source>
</reference>
<evidence type="ECO:0000256" key="3">
    <source>
        <dbReference type="ARBA" id="ARBA00022448"/>
    </source>
</evidence>
<protein>
    <recommendedName>
        <fullName evidence="10">Autophagy-related protein</fullName>
    </recommendedName>
</protein>
<feature type="transmembrane region" description="Helical" evidence="10">
    <location>
        <begin position="117"/>
        <end position="136"/>
    </location>
</feature>
<feature type="transmembrane region" description="Helical" evidence="10">
    <location>
        <begin position="508"/>
        <end position="529"/>
    </location>
</feature>
<comment type="function">
    <text evidence="10">Vacuolar effluxer which mediate the efflux of amino acids resulting from autophagic degradation. The release of autophagic amino acids allows the maintenance of protein synthesis and viability during nitrogen starvation.</text>
</comment>
<dbReference type="PANTHER" id="PTHR23519">
    <property type="entry name" value="AUTOPHAGY-RELATED PROTEIN 22"/>
    <property type="match status" value="1"/>
</dbReference>
<dbReference type="InterPro" id="IPR024671">
    <property type="entry name" value="Atg22-like"/>
</dbReference>
<dbReference type="AlphaFoldDB" id="A0AAD6YAT8"/>
<gene>
    <name evidence="12" type="ORF">GGX14DRAFT_462694</name>
</gene>
<sequence>MSLVSSKSYKKRLRGWLSYAFASEVFVIVSLTLFLPICLEQFARDNGFLLPERTERCTASLSGPPTESTGRCVVKLGWAWIDTASFSLYVYSTSVALQALTVISMGGIADHPPHRKILLLTFGLLGALSATTFLLLPSSSSVWFLSALLACVANVGFGASVVAMNSYLPSLAKDAPEVVQILNELQEASHDADDVAHVSEDIDAPLIVHTSSAERTALHTRYDTELSRTTARISSLGIAIGYGAGICLLVVSLIPVTKLHGSTFSLRLAIGLSGIWWAVFTLPAALWLPGAAASSAEAVSWQASVDGKWSVWREIVAAWKRLGGMLHPREIKRLRNTFKYLAAWFLLSDGFTTITSTAVLFGKTTLHMQPSSLIVIGVLTPLSGILGSLLWPMLQRRFGWSNLRVIITLVILASVIPAYGCLGFLPIFHGKDGLRFGGLTTKEEMFVLALYFGSIYGAFQSFARAFYAELLPPGEEARWYGLFSITDKSSSFIGPLVVGLIADMTGNIRYAFFFLVVMIWLAVPVLMSVDVERGRREARDYKYHQ</sequence>
<feature type="transmembrane region" description="Helical" evidence="10">
    <location>
        <begin position="16"/>
        <end position="37"/>
    </location>
</feature>
<dbReference type="GO" id="GO:0005774">
    <property type="term" value="C:vacuolar membrane"/>
    <property type="evidence" value="ECO:0007669"/>
    <property type="project" value="UniProtKB-SubCell"/>
</dbReference>
<name>A0AAD6YAT8_9AGAR</name>
<keyword evidence="6 10" id="KW-0029">Amino-acid transport</keyword>
<evidence type="ECO:0000313" key="12">
    <source>
        <dbReference type="EMBL" id="KAJ7202864.1"/>
    </source>
</evidence>
<evidence type="ECO:0000256" key="4">
    <source>
        <dbReference type="ARBA" id="ARBA00022554"/>
    </source>
</evidence>
<dbReference type="GO" id="GO:0032974">
    <property type="term" value="P:amino acid transmembrane export from vacuole"/>
    <property type="evidence" value="ECO:0007669"/>
    <property type="project" value="InterPro"/>
</dbReference>
<proteinExistence type="inferred from homology"/>
<evidence type="ECO:0000256" key="6">
    <source>
        <dbReference type="ARBA" id="ARBA00022970"/>
    </source>
</evidence>
<comment type="caution">
    <text evidence="12">The sequence shown here is derived from an EMBL/GenBank/DDBJ whole genome shotgun (WGS) entry which is preliminary data.</text>
</comment>
<dbReference type="PANTHER" id="PTHR23519:SF1">
    <property type="entry name" value="AUTOPHAGY-RELATED PROTEIN 22"/>
    <property type="match status" value="1"/>
</dbReference>
<evidence type="ECO:0000313" key="13">
    <source>
        <dbReference type="Proteomes" id="UP001219525"/>
    </source>
</evidence>
<dbReference type="InterPro" id="IPR044738">
    <property type="entry name" value="Atg22"/>
</dbReference>
<evidence type="ECO:0000256" key="10">
    <source>
        <dbReference type="RuleBase" id="RU363073"/>
    </source>
</evidence>
<evidence type="ECO:0000256" key="7">
    <source>
        <dbReference type="ARBA" id="ARBA00022989"/>
    </source>
</evidence>